<accession>A0A7X0VJI2</accession>
<dbReference type="Proteomes" id="UP000547209">
    <property type="component" value="Unassembled WGS sequence"/>
</dbReference>
<evidence type="ECO:0000313" key="2">
    <source>
        <dbReference type="EMBL" id="MBB6674739.1"/>
    </source>
</evidence>
<gene>
    <name evidence="2" type="ORF">H7C19_29070</name>
</gene>
<keyword evidence="1" id="KW-1133">Transmembrane helix</keyword>
<evidence type="ECO:0000313" key="3">
    <source>
        <dbReference type="Proteomes" id="UP000547209"/>
    </source>
</evidence>
<reference evidence="2 3" key="1">
    <citation type="submission" date="2020-08" db="EMBL/GenBank/DDBJ databases">
        <title>Cohnella phylogeny.</title>
        <authorList>
            <person name="Dunlap C."/>
        </authorList>
    </citation>
    <scope>NUCLEOTIDE SEQUENCE [LARGE SCALE GENOMIC DNA]</scope>
    <source>
        <strain evidence="2 3">DSM 28246</strain>
    </source>
</reference>
<dbReference type="AlphaFoldDB" id="A0A7X0VJI2"/>
<sequence>MESGNKAGEARRVTSRRAGRLRIGLVLIAVLGVLEAGACMTHVGEDQGAAVAKWPFVMIVVSAIVLFGFSVKKDRLR</sequence>
<proteinExistence type="predicted"/>
<keyword evidence="3" id="KW-1185">Reference proteome</keyword>
<dbReference type="RefSeq" id="WP_185672601.1">
    <property type="nucleotide sequence ID" value="NZ_JACJVP010000053.1"/>
</dbReference>
<keyword evidence="1" id="KW-0472">Membrane</keyword>
<name>A0A7X0VJI2_9BACL</name>
<organism evidence="2 3">
    <name type="scientific">Cohnella nanjingensis</name>
    <dbReference type="NCBI Taxonomy" id="1387779"/>
    <lineage>
        <taxon>Bacteria</taxon>
        <taxon>Bacillati</taxon>
        <taxon>Bacillota</taxon>
        <taxon>Bacilli</taxon>
        <taxon>Bacillales</taxon>
        <taxon>Paenibacillaceae</taxon>
        <taxon>Cohnella</taxon>
    </lineage>
</organism>
<keyword evidence="1" id="KW-0812">Transmembrane</keyword>
<protein>
    <submittedName>
        <fullName evidence="2">Uncharacterized protein</fullName>
    </submittedName>
</protein>
<evidence type="ECO:0000256" key="1">
    <source>
        <dbReference type="SAM" id="Phobius"/>
    </source>
</evidence>
<dbReference type="EMBL" id="JACJVP010000053">
    <property type="protein sequence ID" value="MBB6674739.1"/>
    <property type="molecule type" value="Genomic_DNA"/>
</dbReference>
<feature type="transmembrane region" description="Helical" evidence="1">
    <location>
        <begin position="50"/>
        <end position="71"/>
    </location>
</feature>
<comment type="caution">
    <text evidence="2">The sequence shown here is derived from an EMBL/GenBank/DDBJ whole genome shotgun (WGS) entry which is preliminary data.</text>
</comment>
<feature type="transmembrane region" description="Helical" evidence="1">
    <location>
        <begin position="21"/>
        <end position="44"/>
    </location>
</feature>